<dbReference type="AlphaFoldDB" id="A0A2T5XU50"/>
<organism evidence="1 2">
    <name type="scientific">Capnocytophaga leadbetteri</name>
    <dbReference type="NCBI Taxonomy" id="327575"/>
    <lineage>
        <taxon>Bacteria</taxon>
        <taxon>Pseudomonadati</taxon>
        <taxon>Bacteroidota</taxon>
        <taxon>Flavobacteriia</taxon>
        <taxon>Flavobacteriales</taxon>
        <taxon>Flavobacteriaceae</taxon>
        <taxon>Capnocytophaga</taxon>
    </lineage>
</organism>
<sequence length="46" mass="5370">MATRFISFEKFKNYSFIFENISKNDVLKKELAEYGYGDKEIAQGKA</sequence>
<dbReference type="Proteomes" id="UP000243985">
    <property type="component" value="Unassembled WGS sequence"/>
</dbReference>
<evidence type="ECO:0000313" key="2">
    <source>
        <dbReference type="Proteomes" id="UP000243985"/>
    </source>
</evidence>
<dbReference type="EMBL" id="QBKG01000007">
    <property type="protein sequence ID" value="PTX06428.1"/>
    <property type="molecule type" value="Genomic_DNA"/>
</dbReference>
<protein>
    <submittedName>
        <fullName evidence="1">Uncharacterized protein</fullName>
    </submittedName>
</protein>
<dbReference type="GeneID" id="84581741"/>
<reference evidence="1 2" key="1">
    <citation type="submission" date="2018-04" db="EMBL/GenBank/DDBJ databases">
        <title>Genomic Encyclopedia of Archaeal and Bacterial Type Strains, Phase II (KMG-II): from individual species to whole genera.</title>
        <authorList>
            <person name="Goeker M."/>
        </authorList>
    </citation>
    <scope>NUCLEOTIDE SEQUENCE [LARGE SCALE GENOMIC DNA]</scope>
    <source>
        <strain evidence="1 2">DSM 22902</strain>
    </source>
</reference>
<accession>A0A2T5XU50</accession>
<name>A0A2T5XU50_9FLAO</name>
<dbReference type="RefSeq" id="WP_170069086.1">
    <property type="nucleotide sequence ID" value="NZ_QBKG01000007.1"/>
</dbReference>
<proteinExistence type="predicted"/>
<comment type="caution">
    <text evidence="1">The sequence shown here is derived from an EMBL/GenBank/DDBJ whole genome shotgun (WGS) entry which is preliminary data.</text>
</comment>
<gene>
    <name evidence="1" type="ORF">C8P65_10786</name>
</gene>
<evidence type="ECO:0000313" key="1">
    <source>
        <dbReference type="EMBL" id="PTX06428.1"/>
    </source>
</evidence>